<evidence type="ECO:0000313" key="1">
    <source>
        <dbReference type="EMBL" id="HCK24806.1"/>
    </source>
</evidence>
<comment type="caution">
    <text evidence="1">The sequence shown here is derived from an EMBL/GenBank/DDBJ whole genome shotgun (WGS) entry which is preliminary data.</text>
</comment>
<protein>
    <recommendedName>
        <fullName evidence="3">XRE family transcriptional regulator</fullName>
    </recommendedName>
</protein>
<evidence type="ECO:0008006" key="3">
    <source>
        <dbReference type="Google" id="ProtNLM"/>
    </source>
</evidence>
<dbReference type="GO" id="GO:0003677">
    <property type="term" value="F:DNA binding"/>
    <property type="evidence" value="ECO:0007669"/>
    <property type="project" value="InterPro"/>
</dbReference>
<accession>A0A3D2SIT7</accession>
<dbReference type="InterPro" id="IPR010982">
    <property type="entry name" value="Lambda_DNA-bd_dom_sf"/>
</dbReference>
<evidence type="ECO:0000313" key="2">
    <source>
        <dbReference type="Proteomes" id="UP000263098"/>
    </source>
</evidence>
<dbReference type="Proteomes" id="UP000263098">
    <property type="component" value="Unassembled WGS sequence"/>
</dbReference>
<reference evidence="1 2" key="1">
    <citation type="journal article" date="2018" name="Nat. Biotechnol.">
        <title>A standardized bacterial taxonomy based on genome phylogeny substantially revises the tree of life.</title>
        <authorList>
            <person name="Parks D.H."/>
            <person name="Chuvochina M."/>
            <person name="Waite D.W."/>
            <person name="Rinke C."/>
            <person name="Skarshewski A."/>
            <person name="Chaumeil P.A."/>
            <person name="Hugenholtz P."/>
        </authorList>
    </citation>
    <scope>NUCLEOTIDE SEQUENCE [LARGE SCALE GENOMIC DNA]</scope>
    <source>
        <strain evidence="1">UBA9667</strain>
    </source>
</reference>
<dbReference type="AlphaFoldDB" id="A0A3D2SIT7"/>
<organism evidence="1 2">
    <name type="scientific">Bacteroides graminisolvens</name>
    <dbReference type="NCBI Taxonomy" id="477666"/>
    <lineage>
        <taxon>Bacteria</taxon>
        <taxon>Pseudomonadati</taxon>
        <taxon>Bacteroidota</taxon>
        <taxon>Bacteroidia</taxon>
        <taxon>Bacteroidales</taxon>
        <taxon>Bacteroidaceae</taxon>
        <taxon>Bacteroides</taxon>
    </lineage>
</organism>
<dbReference type="SUPFAM" id="SSF47413">
    <property type="entry name" value="lambda repressor-like DNA-binding domains"/>
    <property type="match status" value="1"/>
</dbReference>
<gene>
    <name evidence="1" type="ORF">DHW31_08525</name>
</gene>
<sequence length="100" mass="11631">MNKQNISEFAKKAIDALAYIIRKIRIECGLTIGQASTEIFLEKSRLCNYENTKHSMRVETFAFIIEGYYNYCIRMKAPIPIILAEQYLRIEQSDRLAASF</sequence>
<dbReference type="EMBL" id="DPVG01000306">
    <property type="protein sequence ID" value="HCK24806.1"/>
    <property type="molecule type" value="Genomic_DNA"/>
</dbReference>
<proteinExistence type="predicted"/>
<name>A0A3D2SIT7_9BACE</name>